<dbReference type="PANTHER" id="PTHR43090">
    <property type="entry name" value="1-(5-PHOSPHORIBOSYL)-5-[(5-PHOSPHORIBOSYLAMINO)METHYLIDENEAMINO] IMIDAZOLE-4-CARBOXAMIDE ISOMERASE"/>
    <property type="match status" value="1"/>
</dbReference>
<evidence type="ECO:0000256" key="4">
    <source>
        <dbReference type="ARBA" id="ARBA00009667"/>
    </source>
</evidence>
<dbReference type="AlphaFoldDB" id="A0A520LLZ3"/>
<dbReference type="InterPro" id="IPR011060">
    <property type="entry name" value="RibuloseP-bd_barrel"/>
</dbReference>
<dbReference type="SUPFAM" id="SSF51366">
    <property type="entry name" value="Ribulose-phoshate binding barrel"/>
    <property type="match status" value="1"/>
</dbReference>
<comment type="caution">
    <text evidence="12">The sequence shown here is derived from an EMBL/GenBank/DDBJ whole genome shotgun (WGS) entry which is preliminary data.</text>
</comment>
<evidence type="ECO:0000256" key="7">
    <source>
        <dbReference type="ARBA" id="ARBA00023102"/>
    </source>
</evidence>
<organism evidence="12 13">
    <name type="scientific">SAR92 clade bacterium</name>
    <dbReference type="NCBI Taxonomy" id="2315479"/>
    <lineage>
        <taxon>Bacteria</taxon>
        <taxon>Pseudomonadati</taxon>
        <taxon>Pseudomonadota</taxon>
        <taxon>Gammaproteobacteria</taxon>
        <taxon>Cellvibrionales</taxon>
        <taxon>Porticoccaceae</taxon>
        <taxon>SAR92 clade</taxon>
    </lineage>
</organism>
<evidence type="ECO:0000256" key="2">
    <source>
        <dbReference type="ARBA" id="ARBA00004496"/>
    </source>
</evidence>
<dbReference type="InterPro" id="IPR006062">
    <property type="entry name" value="His_biosynth"/>
</dbReference>
<accession>A0A520LLZ3</accession>
<dbReference type="GO" id="GO:0003949">
    <property type="term" value="F:1-(5-phosphoribosyl)-5-[(5-phosphoribosylamino)methylideneamino]imidazole-4-carboxamide isomerase activity"/>
    <property type="evidence" value="ECO:0007669"/>
    <property type="project" value="UniProtKB-UniRule"/>
</dbReference>
<dbReference type="CDD" id="cd04732">
    <property type="entry name" value="HisA"/>
    <property type="match status" value="1"/>
</dbReference>
<reference evidence="12 13" key="1">
    <citation type="submission" date="2019-02" db="EMBL/GenBank/DDBJ databases">
        <title>Prokaryotic population dynamics and viral predation in marine succession experiment using metagenomics: the confinement effect.</title>
        <authorList>
            <person name="Haro-Moreno J.M."/>
            <person name="Rodriguez-Valera F."/>
            <person name="Lopez-Perez M."/>
        </authorList>
    </citation>
    <scope>NUCLEOTIDE SEQUENCE [LARGE SCALE GENOMIC DNA]</scope>
    <source>
        <strain evidence="12">MED-G169</strain>
    </source>
</reference>
<dbReference type="Gene3D" id="3.20.20.70">
    <property type="entry name" value="Aldolase class I"/>
    <property type="match status" value="1"/>
</dbReference>
<comment type="subcellular location">
    <subcellularLocation>
        <location evidence="2 9 11">Cytoplasm</location>
    </subcellularLocation>
</comment>
<evidence type="ECO:0000256" key="6">
    <source>
        <dbReference type="ARBA" id="ARBA00022605"/>
    </source>
</evidence>
<feature type="active site" description="Proton acceptor" evidence="9">
    <location>
        <position position="8"/>
    </location>
</feature>
<keyword evidence="7 9" id="KW-0368">Histidine biosynthesis</keyword>
<dbReference type="InterPro" id="IPR023016">
    <property type="entry name" value="HisA/PriA"/>
</dbReference>
<dbReference type="EC" id="5.3.1.16" evidence="9 11"/>
<comment type="pathway">
    <text evidence="3 9 11">Amino-acid biosynthesis; L-histidine biosynthesis; L-histidine from 5-phospho-alpha-D-ribose 1-diphosphate: step 4/9.</text>
</comment>
<proteinExistence type="inferred from homology"/>
<dbReference type="NCBIfam" id="TIGR00007">
    <property type="entry name" value="1-(5-phosphoribosyl)-5-[(5-phosphoribosylamino)methylideneamino]imidazole-4-carboxamide isomerase"/>
    <property type="match status" value="1"/>
</dbReference>
<gene>
    <name evidence="9 12" type="primary">hisA</name>
    <name evidence="12" type="ORF">EVB02_02310</name>
</gene>
<keyword evidence="6 9" id="KW-0028">Amino-acid biosynthesis</keyword>
<dbReference type="InterPro" id="IPR044524">
    <property type="entry name" value="Isoase_HisA-like"/>
</dbReference>
<name>A0A520LLZ3_9GAMM</name>
<dbReference type="Pfam" id="PF00977">
    <property type="entry name" value="His_biosynth"/>
    <property type="match status" value="1"/>
</dbReference>
<sequence length="239" mass="26731">MKILPAIDIKDGKCVRLVKGDFARSTTYNNSPIKQAEEFKNLGFDFLHIIDLDGASEGYRININIVDQIIQNFGLKVQLGGGIREIDDIKKLLDKGVERVILGTAIIENRDFLSSVLTNFNQKNLTFALDFRVVNKCPLISTRGWSHQTEINLFDFIKNFNLKNILATDINLDGILKGPNIEIYKKIIDLSPSSNIIGSGGISCIDDINRLSKINISECIVGKAIYEKKIDLMDLSNVN</sequence>
<evidence type="ECO:0000256" key="8">
    <source>
        <dbReference type="ARBA" id="ARBA00023235"/>
    </source>
</evidence>
<dbReference type="EMBL" id="SHBO01000021">
    <property type="protein sequence ID" value="RZO06758.1"/>
    <property type="molecule type" value="Genomic_DNA"/>
</dbReference>
<dbReference type="GO" id="GO:0000162">
    <property type="term" value="P:L-tryptophan biosynthetic process"/>
    <property type="evidence" value="ECO:0007669"/>
    <property type="project" value="TreeGrafter"/>
</dbReference>
<evidence type="ECO:0000256" key="10">
    <source>
        <dbReference type="RuleBase" id="RU003657"/>
    </source>
</evidence>
<evidence type="ECO:0000256" key="11">
    <source>
        <dbReference type="RuleBase" id="RU003658"/>
    </source>
</evidence>
<protein>
    <recommendedName>
        <fullName evidence="9 11">1-(5-phosphoribosyl)-5-[(5-phosphoribosylamino)methylideneamino] imidazole-4-carboxamide isomerase</fullName>
        <ecNumber evidence="9 11">5.3.1.16</ecNumber>
    </recommendedName>
    <alternativeName>
        <fullName evidence="9">Phosphoribosylformimino-5-aminoimidazole carboxamide ribotide isomerase</fullName>
    </alternativeName>
</protein>
<dbReference type="GO" id="GO:0000105">
    <property type="term" value="P:L-histidine biosynthetic process"/>
    <property type="evidence" value="ECO:0007669"/>
    <property type="project" value="UniProtKB-UniRule"/>
</dbReference>
<evidence type="ECO:0000313" key="13">
    <source>
        <dbReference type="Proteomes" id="UP000318148"/>
    </source>
</evidence>
<dbReference type="GO" id="GO:0005737">
    <property type="term" value="C:cytoplasm"/>
    <property type="evidence" value="ECO:0007669"/>
    <property type="project" value="UniProtKB-SubCell"/>
</dbReference>
<comment type="catalytic activity">
    <reaction evidence="1 9 11">
        <text>1-(5-phospho-beta-D-ribosyl)-5-[(5-phospho-beta-D-ribosylamino)methylideneamino]imidazole-4-carboxamide = 5-[(5-phospho-1-deoxy-D-ribulos-1-ylimino)methylamino]-1-(5-phospho-beta-D-ribosyl)imidazole-4-carboxamide</text>
        <dbReference type="Rhea" id="RHEA:15469"/>
        <dbReference type="ChEBI" id="CHEBI:58435"/>
        <dbReference type="ChEBI" id="CHEBI:58525"/>
        <dbReference type="EC" id="5.3.1.16"/>
    </reaction>
</comment>
<dbReference type="PANTHER" id="PTHR43090:SF2">
    <property type="entry name" value="1-(5-PHOSPHORIBOSYL)-5-[(5-PHOSPHORIBOSYLAMINO)METHYLIDENEAMINO] IMIDAZOLE-4-CARBOXAMIDE ISOMERASE"/>
    <property type="match status" value="1"/>
</dbReference>
<dbReference type="HAMAP" id="MF_01014">
    <property type="entry name" value="HisA"/>
    <property type="match status" value="1"/>
</dbReference>
<dbReference type="InterPro" id="IPR006063">
    <property type="entry name" value="HisA_bact_arch"/>
</dbReference>
<evidence type="ECO:0000256" key="9">
    <source>
        <dbReference type="HAMAP-Rule" id="MF_01014"/>
    </source>
</evidence>
<comment type="similarity">
    <text evidence="4 9 10">Belongs to the HisA/HisF family.</text>
</comment>
<dbReference type="UniPathway" id="UPA00031">
    <property type="reaction ID" value="UER00009"/>
</dbReference>
<dbReference type="FunFam" id="3.20.20.70:FF:000009">
    <property type="entry name" value="1-(5-phosphoribosyl)-5-[(5-phosphoribosylamino)methylideneamino] imidazole-4-carboxamide isomerase"/>
    <property type="match status" value="1"/>
</dbReference>
<dbReference type="Proteomes" id="UP000318148">
    <property type="component" value="Unassembled WGS sequence"/>
</dbReference>
<evidence type="ECO:0000256" key="3">
    <source>
        <dbReference type="ARBA" id="ARBA00005133"/>
    </source>
</evidence>
<keyword evidence="8 9" id="KW-0413">Isomerase</keyword>
<feature type="active site" description="Proton donor" evidence="9">
    <location>
        <position position="130"/>
    </location>
</feature>
<evidence type="ECO:0000256" key="5">
    <source>
        <dbReference type="ARBA" id="ARBA00022490"/>
    </source>
</evidence>
<keyword evidence="5 9" id="KW-0963">Cytoplasm</keyword>
<evidence type="ECO:0000313" key="12">
    <source>
        <dbReference type="EMBL" id="RZO06758.1"/>
    </source>
</evidence>
<dbReference type="InterPro" id="IPR013785">
    <property type="entry name" value="Aldolase_TIM"/>
</dbReference>
<evidence type="ECO:0000256" key="1">
    <source>
        <dbReference type="ARBA" id="ARBA00000901"/>
    </source>
</evidence>